<protein>
    <submittedName>
        <fullName evidence="2">Uncharacterized protein</fullName>
    </submittedName>
</protein>
<proteinExistence type="predicted"/>
<organism evidence="2 3">
    <name type="scientific">Daucus carota subsp. sativus</name>
    <name type="common">Carrot</name>
    <dbReference type="NCBI Taxonomy" id="79200"/>
    <lineage>
        <taxon>Eukaryota</taxon>
        <taxon>Viridiplantae</taxon>
        <taxon>Streptophyta</taxon>
        <taxon>Embryophyta</taxon>
        <taxon>Tracheophyta</taxon>
        <taxon>Spermatophyta</taxon>
        <taxon>Magnoliopsida</taxon>
        <taxon>eudicotyledons</taxon>
        <taxon>Gunneridae</taxon>
        <taxon>Pentapetalae</taxon>
        <taxon>asterids</taxon>
        <taxon>campanulids</taxon>
        <taxon>Apiales</taxon>
        <taxon>Apiaceae</taxon>
        <taxon>Apioideae</taxon>
        <taxon>Scandiceae</taxon>
        <taxon>Daucinae</taxon>
        <taxon>Daucus</taxon>
        <taxon>Daucus sect. Daucus</taxon>
    </lineage>
</organism>
<feature type="compositionally biased region" description="Polar residues" evidence="1">
    <location>
        <begin position="12"/>
        <end position="27"/>
    </location>
</feature>
<reference evidence="2" key="1">
    <citation type="journal article" date="2016" name="Nat. Genet.">
        <title>A high-quality carrot genome assembly provides new insights into carotenoid accumulation and asterid genome evolution.</title>
        <authorList>
            <person name="Iorizzo M."/>
            <person name="Ellison S."/>
            <person name="Senalik D."/>
            <person name="Zeng P."/>
            <person name="Satapoomin P."/>
            <person name="Huang J."/>
            <person name="Bowman M."/>
            <person name="Iovene M."/>
            <person name="Sanseverino W."/>
            <person name="Cavagnaro P."/>
            <person name="Yildiz M."/>
            <person name="Macko-Podgorni A."/>
            <person name="Moranska E."/>
            <person name="Grzebelus E."/>
            <person name="Grzebelus D."/>
            <person name="Ashrafi H."/>
            <person name="Zheng Z."/>
            <person name="Cheng S."/>
            <person name="Spooner D."/>
            <person name="Van Deynze A."/>
            <person name="Simon P."/>
        </authorList>
    </citation>
    <scope>NUCLEOTIDE SEQUENCE</scope>
    <source>
        <tissue evidence="2">Leaf</tissue>
    </source>
</reference>
<dbReference type="Gramene" id="KZN09346">
    <property type="protein sequence ID" value="KZN09346"/>
    <property type="gene ID" value="DCAR_002002"/>
</dbReference>
<dbReference type="Proteomes" id="UP000077755">
    <property type="component" value="Chromosome 1"/>
</dbReference>
<keyword evidence="3" id="KW-1185">Reference proteome</keyword>
<evidence type="ECO:0000256" key="1">
    <source>
        <dbReference type="SAM" id="MobiDB-lite"/>
    </source>
</evidence>
<dbReference type="EMBL" id="CP093343">
    <property type="protein sequence ID" value="WOG82878.1"/>
    <property type="molecule type" value="Genomic_DNA"/>
</dbReference>
<evidence type="ECO:0000313" key="3">
    <source>
        <dbReference type="Proteomes" id="UP000077755"/>
    </source>
</evidence>
<feature type="compositionally biased region" description="Polar residues" evidence="1">
    <location>
        <begin position="70"/>
        <end position="87"/>
    </location>
</feature>
<feature type="compositionally biased region" description="Polar residues" evidence="1">
    <location>
        <begin position="52"/>
        <end position="61"/>
    </location>
</feature>
<evidence type="ECO:0000313" key="2">
    <source>
        <dbReference type="EMBL" id="WOG82878.1"/>
    </source>
</evidence>
<accession>A0A162AHX1</accession>
<sequence length="156" mass="17150">MRQTLRLPPLPAQSTHSRPHQQPTITQVIAKGPSTKTAKSIKVKSVAPVNTDEGTSVPASKSTKRKAPTTAISVSPTKRVTRSQTTPEKVKSVVAPPQRQKRRKLVVVYDYEELVQKEAEEAQRAAPALVRRRKAAPTGPIIDFTISDEEVPERIS</sequence>
<dbReference type="AlphaFoldDB" id="A0A162AHX1"/>
<feature type="region of interest" description="Disordered" evidence="1">
    <location>
        <begin position="1"/>
        <end position="99"/>
    </location>
</feature>
<reference evidence="2" key="2">
    <citation type="submission" date="2022-03" db="EMBL/GenBank/DDBJ databases">
        <title>Draft title - Genomic analysis of global carrot germplasm unveils the trajectory of domestication and the origin of high carotenoid orange carrot.</title>
        <authorList>
            <person name="Iorizzo M."/>
            <person name="Ellison S."/>
            <person name="Senalik D."/>
            <person name="Macko-Podgorni A."/>
            <person name="Grzebelus D."/>
            <person name="Bostan H."/>
            <person name="Rolling W."/>
            <person name="Curaba J."/>
            <person name="Simon P."/>
        </authorList>
    </citation>
    <scope>NUCLEOTIDE SEQUENCE</scope>
    <source>
        <tissue evidence="2">Leaf</tissue>
    </source>
</reference>
<name>A0A162AHX1_DAUCS</name>
<gene>
    <name evidence="2" type="ORF">DCAR_0102047</name>
</gene>